<evidence type="ECO:0000256" key="3">
    <source>
        <dbReference type="SAM" id="SignalP"/>
    </source>
</evidence>
<reference evidence="4" key="1">
    <citation type="journal article" date="2020" name="Stud. Mycol.">
        <title>101 Dothideomycetes genomes: a test case for predicting lifestyles and emergence of pathogens.</title>
        <authorList>
            <person name="Haridas S."/>
            <person name="Albert R."/>
            <person name="Binder M."/>
            <person name="Bloem J."/>
            <person name="Labutti K."/>
            <person name="Salamov A."/>
            <person name="Andreopoulos B."/>
            <person name="Baker S."/>
            <person name="Barry K."/>
            <person name="Bills G."/>
            <person name="Bluhm B."/>
            <person name="Cannon C."/>
            <person name="Castanera R."/>
            <person name="Culley D."/>
            <person name="Daum C."/>
            <person name="Ezra D."/>
            <person name="Gonzalez J."/>
            <person name="Henrissat B."/>
            <person name="Kuo A."/>
            <person name="Liang C."/>
            <person name="Lipzen A."/>
            <person name="Lutzoni F."/>
            <person name="Magnuson J."/>
            <person name="Mondo S."/>
            <person name="Nolan M."/>
            <person name="Ohm R."/>
            <person name="Pangilinan J."/>
            <person name="Park H.-J."/>
            <person name="Ramirez L."/>
            <person name="Alfaro M."/>
            <person name="Sun H."/>
            <person name="Tritt A."/>
            <person name="Yoshinaga Y."/>
            <person name="Zwiers L.-H."/>
            <person name="Turgeon B."/>
            <person name="Goodwin S."/>
            <person name="Spatafora J."/>
            <person name="Crous P."/>
            <person name="Grigoriev I."/>
        </authorList>
    </citation>
    <scope>NUCLEOTIDE SEQUENCE</scope>
    <source>
        <strain evidence="4">CBS 113979</strain>
    </source>
</reference>
<sequence>MAAARDSHSISKVSAFVFLLFLFAVSVKSFPIGEDAADSLSQAKHAKWRRAATLANSLLPSSNETHQNATSSSSAFYSLPTSSPVSQESLANADTASLDGDNNNDDDTRVEIIGIAVGAVIGMLAVVVAVLAICYTRRERKRAEEKRGREMAEAEAQTRSLQRRHDIAMLGVSRAARWIWEGRRK</sequence>
<name>A0A6G1HGN6_9PEZI</name>
<dbReference type="EMBL" id="ML977137">
    <property type="protein sequence ID" value="KAF1992227.1"/>
    <property type="molecule type" value="Genomic_DNA"/>
</dbReference>
<dbReference type="AlphaFoldDB" id="A0A6G1HGN6"/>
<keyword evidence="2" id="KW-0472">Membrane</keyword>
<evidence type="ECO:0000313" key="4">
    <source>
        <dbReference type="EMBL" id="KAF1992227.1"/>
    </source>
</evidence>
<feature type="chain" id="PRO_5026058664" description="Mid2 domain-containing protein" evidence="3">
    <location>
        <begin position="30"/>
        <end position="185"/>
    </location>
</feature>
<keyword evidence="2" id="KW-1133">Transmembrane helix</keyword>
<dbReference type="Proteomes" id="UP000800041">
    <property type="component" value="Unassembled WGS sequence"/>
</dbReference>
<keyword evidence="5" id="KW-1185">Reference proteome</keyword>
<accession>A0A6G1HGN6</accession>
<evidence type="ECO:0008006" key="6">
    <source>
        <dbReference type="Google" id="ProtNLM"/>
    </source>
</evidence>
<protein>
    <recommendedName>
        <fullName evidence="6">Mid2 domain-containing protein</fullName>
    </recommendedName>
</protein>
<evidence type="ECO:0000313" key="5">
    <source>
        <dbReference type="Proteomes" id="UP000800041"/>
    </source>
</evidence>
<feature type="region of interest" description="Disordered" evidence="1">
    <location>
        <begin position="59"/>
        <end position="80"/>
    </location>
</feature>
<keyword evidence="2" id="KW-0812">Transmembrane</keyword>
<evidence type="ECO:0000256" key="2">
    <source>
        <dbReference type="SAM" id="Phobius"/>
    </source>
</evidence>
<feature type="transmembrane region" description="Helical" evidence="2">
    <location>
        <begin position="112"/>
        <end position="136"/>
    </location>
</feature>
<organism evidence="4 5">
    <name type="scientific">Aulographum hederae CBS 113979</name>
    <dbReference type="NCBI Taxonomy" id="1176131"/>
    <lineage>
        <taxon>Eukaryota</taxon>
        <taxon>Fungi</taxon>
        <taxon>Dikarya</taxon>
        <taxon>Ascomycota</taxon>
        <taxon>Pezizomycotina</taxon>
        <taxon>Dothideomycetes</taxon>
        <taxon>Pleosporomycetidae</taxon>
        <taxon>Aulographales</taxon>
        <taxon>Aulographaceae</taxon>
    </lineage>
</organism>
<evidence type="ECO:0000256" key="1">
    <source>
        <dbReference type="SAM" id="MobiDB-lite"/>
    </source>
</evidence>
<gene>
    <name evidence="4" type="ORF">K402DRAFT_387886</name>
</gene>
<proteinExistence type="predicted"/>
<feature type="signal peptide" evidence="3">
    <location>
        <begin position="1"/>
        <end position="29"/>
    </location>
</feature>
<keyword evidence="3" id="KW-0732">Signal</keyword>